<organism evidence="1 2">
    <name type="scientific">Qipengyuania atrilutea</name>
    <dbReference type="NCBI Taxonomy" id="2744473"/>
    <lineage>
        <taxon>Bacteria</taxon>
        <taxon>Pseudomonadati</taxon>
        <taxon>Pseudomonadota</taxon>
        <taxon>Alphaproteobacteria</taxon>
        <taxon>Sphingomonadales</taxon>
        <taxon>Erythrobacteraceae</taxon>
        <taxon>Qipengyuania</taxon>
    </lineage>
</organism>
<gene>
    <name evidence="1" type="ORF">HUV48_12560</name>
</gene>
<proteinExistence type="predicted"/>
<evidence type="ECO:0000313" key="2">
    <source>
        <dbReference type="Proteomes" id="UP000561438"/>
    </source>
</evidence>
<name>A0A850HEY4_9SPHN</name>
<dbReference type="RefSeq" id="WP_176268144.1">
    <property type="nucleotide sequence ID" value="NZ_JABWGV010000005.1"/>
</dbReference>
<dbReference type="AlphaFoldDB" id="A0A850HEY4"/>
<accession>A0A850HEY4</accession>
<reference evidence="1 2" key="1">
    <citation type="submission" date="2020-06" db="EMBL/GenBank/DDBJ databases">
        <title>Altererythrobacter sp. HHU K3-1.</title>
        <authorList>
            <person name="Zhang D."/>
            <person name="Xue H."/>
        </authorList>
    </citation>
    <scope>NUCLEOTIDE SEQUENCE [LARGE SCALE GENOMIC DNA]</scope>
    <source>
        <strain evidence="1 2">HHU K3-1</strain>
    </source>
</reference>
<evidence type="ECO:0000313" key="1">
    <source>
        <dbReference type="EMBL" id="NVD45839.1"/>
    </source>
</evidence>
<comment type="caution">
    <text evidence="1">The sequence shown here is derived from an EMBL/GenBank/DDBJ whole genome shotgun (WGS) entry which is preliminary data.</text>
</comment>
<keyword evidence="2" id="KW-1185">Reference proteome</keyword>
<protein>
    <submittedName>
        <fullName evidence="1">Uncharacterized protein</fullName>
    </submittedName>
</protein>
<dbReference type="Proteomes" id="UP000561438">
    <property type="component" value="Unassembled WGS sequence"/>
</dbReference>
<sequence>MATSFVLSGLVEKRSELLRDITIAKDTLAMLEADLVSIEGAIRVFDPELVVHGRSKRVPAIHAAPVGQMARHIFSCFREAGKPLHTAEIAEYVMKERSIDPRDKRVRDCMVRRTYGALHKMKREGKVRQQDTKAHRKTWELLA</sequence>
<dbReference type="EMBL" id="JABWGV010000005">
    <property type="protein sequence ID" value="NVD45839.1"/>
    <property type="molecule type" value="Genomic_DNA"/>
</dbReference>